<evidence type="ECO:0000313" key="2">
    <source>
        <dbReference type="EMBL" id="GHF85986.1"/>
    </source>
</evidence>
<reference evidence="2" key="1">
    <citation type="journal article" date="2014" name="Int. J. Syst. Evol. Microbiol.">
        <title>Complete genome sequence of Corynebacterium casei LMG S-19264T (=DSM 44701T), isolated from a smear-ripened cheese.</title>
        <authorList>
            <consortium name="US DOE Joint Genome Institute (JGI-PGF)"/>
            <person name="Walter F."/>
            <person name="Albersmeier A."/>
            <person name="Kalinowski J."/>
            <person name="Ruckert C."/>
        </authorList>
    </citation>
    <scope>NUCLEOTIDE SEQUENCE</scope>
    <source>
        <strain evidence="2">JCM 4122</strain>
    </source>
</reference>
<organism evidence="2 3">
    <name type="scientific">Streptomyces filamentosus</name>
    <name type="common">Streptomyces roseosporus</name>
    <dbReference type="NCBI Taxonomy" id="67294"/>
    <lineage>
        <taxon>Bacteria</taxon>
        <taxon>Bacillati</taxon>
        <taxon>Actinomycetota</taxon>
        <taxon>Actinomycetes</taxon>
        <taxon>Kitasatosporales</taxon>
        <taxon>Streptomycetaceae</taxon>
        <taxon>Streptomyces</taxon>
    </lineage>
</organism>
<keyword evidence="3" id="KW-1185">Reference proteome</keyword>
<dbReference type="Proteomes" id="UP000632849">
    <property type="component" value="Unassembled WGS sequence"/>
</dbReference>
<evidence type="ECO:0000256" key="1">
    <source>
        <dbReference type="SAM" id="MobiDB-lite"/>
    </source>
</evidence>
<feature type="region of interest" description="Disordered" evidence="1">
    <location>
        <begin position="112"/>
        <end position="136"/>
    </location>
</feature>
<gene>
    <name evidence="2" type="ORF">GCM10017667_12900</name>
</gene>
<evidence type="ECO:0000313" key="3">
    <source>
        <dbReference type="Proteomes" id="UP000632849"/>
    </source>
</evidence>
<dbReference type="EMBL" id="BNBE01000001">
    <property type="protein sequence ID" value="GHF85986.1"/>
    <property type="molecule type" value="Genomic_DNA"/>
</dbReference>
<reference evidence="2" key="2">
    <citation type="submission" date="2020-09" db="EMBL/GenBank/DDBJ databases">
        <authorList>
            <person name="Sun Q."/>
            <person name="Ohkuma M."/>
        </authorList>
    </citation>
    <scope>NUCLEOTIDE SEQUENCE</scope>
    <source>
        <strain evidence="2">JCM 4122</strain>
    </source>
</reference>
<protein>
    <submittedName>
        <fullName evidence="2">Uncharacterized protein</fullName>
    </submittedName>
</protein>
<accession>A0A919BGH5</accession>
<dbReference type="AlphaFoldDB" id="A0A919BGH5"/>
<feature type="compositionally biased region" description="Gly residues" evidence="1">
    <location>
        <begin position="62"/>
        <end position="79"/>
    </location>
</feature>
<proteinExistence type="predicted"/>
<comment type="caution">
    <text evidence="2">The sequence shown here is derived from an EMBL/GenBank/DDBJ whole genome shotgun (WGS) entry which is preliminary data.</text>
</comment>
<feature type="compositionally biased region" description="Basic and acidic residues" evidence="1">
    <location>
        <begin position="29"/>
        <end position="61"/>
    </location>
</feature>
<name>A0A919BGH5_STRFL</name>
<sequence length="136" mass="13067">MGDEQHPAGGDDGGEAVDEGPLPVAAGVEDVHREEGRHEGRGDEQPRGRGQERQAEGERGGGEGQGGAVVPCGGPGVAGGASEPYPLLGVAACVASGLRAAETVAGAGAVTMPGRTPGAGTMPGAAQASGPGPRGR</sequence>
<feature type="region of interest" description="Disordered" evidence="1">
    <location>
        <begin position="1"/>
        <end position="84"/>
    </location>
</feature>